<keyword evidence="4 7" id="KW-1133">Transmembrane helix</keyword>
<evidence type="ECO:0000256" key="4">
    <source>
        <dbReference type="ARBA" id="ARBA00022989"/>
    </source>
</evidence>
<feature type="transmembrane region" description="Helical" evidence="7">
    <location>
        <begin position="203"/>
        <end position="221"/>
    </location>
</feature>
<keyword evidence="9" id="KW-1185">Reference proteome</keyword>
<comment type="caution">
    <text evidence="8">The sequence shown here is derived from an EMBL/GenBank/DDBJ whole genome shotgun (WGS) entry which is preliminary data.</text>
</comment>
<dbReference type="PANTHER" id="PTHR23501:SF195">
    <property type="entry name" value="PEP5"/>
    <property type="match status" value="1"/>
</dbReference>
<evidence type="ECO:0000313" key="9">
    <source>
        <dbReference type="Proteomes" id="UP001610446"/>
    </source>
</evidence>
<dbReference type="Pfam" id="PF06609">
    <property type="entry name" value="TRI12"/>
    <property type="match status" value="1"/>
</dbReference>
<proteinExistence type="predicted"/>
<feature type="transmembrane region" description="Helical" evidence="7">
    <location>
        <begin position="92"/>
        <end position="118"/>
    </location>
</feature>
<keyword evidence="2" id="KW-0813">Transport</keyword>
<feature type="transmembrane region" description="Helical" evidence="7">
    <location>
        <begin position="65"/>
        <end position="86"/>
    </location>
</feature>
<reference evidence="8 9" key="1">
    <citation type="submission" date="2024-07" db="EMBL/GenBank/DDBJ databases">
        <title>Section-level genome sequencing and comparative genomics of Aspergillus sections Usti and Cavernicolus.</title>
        <authorList>
            <consortium name="Lawrence Berkeley National Laboratory"/>
            <person name="Nybo J.L."/>
            <person name="Vesth T.C."/>
            <person name="Theobald S."/>
            <person name="Frisvad J.C."/>
            <person name="Larsen T.O."/>
            <person name="Kjaerboelling I."/>
            <person name="Rothschild-Mancinelli K."/>
            <person name="Lyhne E.K."/>
            <person name="Kogle M.E."/>
            <person name="Barry K."/>
            <person name="Clum A."/>
            <person name="Na H."/>
            <person name="Ledsgaard L."/>
            <person name="Lin J."/>
            <person name="Lipzen A."/>
            <person name="Kuo A."/>
            <person name="Riley R."/>
            <person name="Mondo S."/>
            <person name="Labutti K."/>
            <person name="Haridas S."/>
            <person name="Pangalinan J."/>
            <person name="Salamov A.A."/>
            <person name="Simmons B.A."/>
            <person name="Magnuson J.K."/>
            <person name="Chen J."/>
            <person name="Drula E."/>
            <person name="Henrissat B."/>
            <person name="Wiebenga A."/>
            <person name="Lubbers R.J."/>
            <person name="Gomes A.C."/>
            <person name="Makela M.R."/>
            <person name="Stajich J."/>
            <person name="Grigoriev I.V."/>
            <person name="Mortensen U.H."/>
            <person name="De Vries R.P."/>
            <person name="Baker S.E."/>
            <person name="Andersen M.R."/>
        </authorList>
    </citation>
    <scope>NUCLEOTIDE SEQUENCE [LARGE SCALE GENOMIC DNA]</scope>
    <source>
        <strain evidence="8 9">CBS 123904</strain>
    </source>
</reference>
<organism evidence="8 9">
    <name type="scientific">Aspergillus pseudoustus</name>
    <dbReference type="NCBI Taxonomy" id="1810923"/>
    <lineage>
        <taxon>Eukaryota</taxon>
        <taxon>Fungi</taxon>
        <taxon>Dikarya</taxon>
        <taxon>Ascomycota</taxon>
        <taxon>Pezizomycotina</taxon>
        <taxon>Eurotiomycetes</taxon>
        <taxon>Eurotiomycetidae</taxon>
        <taxon>Eurotiales</taxon>
        <taxon>Aspergillaceae</taxon>
        <taxon>Aspergillus</taxon>
        <taxon>Aspergillus subgen. Nidulantes</taxon>
    </lineage>
</organism>
<evidence type="ECO:0000256" key="6">
    <source>
        <dbReference type="SAM" id="MobiDB-lite"/>
    </source>
</evidence>
<feature type="transmembrane region" description="Helical" evidence="7">
    <location>
        <begin position="33"/>
        <end position="53"/>
    </location>
</feature>
<dbReference type="PANTHER" id="PTHR23501">
    <property type="entry name" value="MAJOR FACILITATOR SUPERFAMILY"/>
    <property type="match status" value="1"/>
</dbReference>
<evidence type="ECO:0000256" key="7">
    <source>
        <dbReference type="SAM" id="Phobius"/>
    </source>
</evidence>
<dbReference type="InterPro" id="IPR010573">
    <property type="entry name" value="MFS_Str1/Tri12-like"/>
</dbReference>
<protein>
    <submittedName>
        <fullName evidence="8">Uncharacterized protein</fullName>
    </submittedName>
</protein>
<evidence type="ECO:0000256" key="2">
    <source>
        <dbReference type="ARBA" id="ARBA00022448"/>
    </source>
</evidence>
<keyword evidence="5 7" id="KW-0472">Membrane</keyword>
<evidence type="ECO:0000256" key="3">
    <source>
        <dbReference type="ARBA" id="ARBA00022692"/>
    </source>
</evidence>
<feature type="region of interest" description="Disordered" evidence="6">
    <location>
        <begin position="256"/>
        <end position="275"/>
    </location>
</feature>
<evidence type="ECO:0000313" key="8">
    <source>
        <dbReference type="EMBL" id="KAL2824082.1"/>
    </source>
</evidence>
<dbReference type="EMBL" id="JBFXLU010000582">
    <property type="protein sequence ID" value="KAL2824082.1"/>
    <property type="molecule type" value="Genomic_DNA"/>
</dbReference>
<evidence type="ECO:0000256" key="1">
    <source>
        <dbReference type="ARBA" id="ARBA00004141"/>
    </source>
</evidence>
<name>A0ABR4IAV5_9EURO</name>
<evidence type="ECO:0000256" key="5">
    <source>
        <dbReference type="ARBA" id="ARBA00023136"/>
    </source>
</evidence>
<dbReference type="Proteomes" id="UP001610446">
    <property type="component" value="Unassembled WGS sequence"/>
</dbReference>
<keyword evidence="3 7" id="KW-0812">Transmembrane</keyword>
<gene>
    <name evidence="8" type="ORF">BJY01DRAFT_256526</name>
</gene>
<accession>A0ABR4IAV5</accession>
<sequence length="283" mass="32215">MSMIGLLFSYHPPTYDHIHKGNPVSDKVKAKDWIGLITITIAFGMIEYSLLWVKSTYPWSSRQVIAVLVIGVVTLIGFFVYEYFWGGNDAAYAAYLIQSWHTLSQIAVGCLASTLLWFMPVASKLLCATVLGWGDWPAIWIQYEPRFVPRLIDHIVGLLLQGRSAGDPVHYSPAQLQVAEDGPIFLYYLKAAIVSAGTESWEFLFYIANIYVGLMITLAVASANTDEYLSSDTWVNLNRFRFPYYRLRPWKTDQKERQEEASEQPIVPAPRRNSDYTIRLLQA</sequence>
<comment type="subcellular location">
    <subcellularLocation>
        <location evidence="1">Membrane</location>
        <topology evidence="1">Multi-pass membrane protein</topology>
    </subcellularLocation>
</comment>